<dbReference type="Gene3D" id="1.10.10.10">
    <property type="entry name" value="Winged helix-like DNA-binding domain superfamily/Winged helix DNA-binding domain"/>
    <property type="match status" value="1"/>
</dbReference>
<proteinExistence type="predicted"/>
<dbReference type="SUPFAM" id="SSF46785">
    <property type="entry name" value="Winged helix' DNA-binding domain"/>
    <property type="match status" value="1"/>
</dbReference>
<dbReference type="InterPro" id="IPR036388">
    <property type="entry name" value="WH-like_DNA-bd_sf"/>
</dbReference>
<name>A0A517TYD1_9BACT</name>
<dbReference type="Pfam" id="PF02082">
    <property type="entry name" value="Rrf2"/>
    <property type="match status" value="1"/>
</dbReference>
<accession>A0A517TYD1</accession>
<keyword evidence="2" id="KW-1185">Reference proteome</keyword>
<dbReference type="PROSITE" id="PS51197">
    <property type="entry name" value="HTH_RRF2_2"/>
    <property type="match status" value="1"/>
</dbReference>
<dbReference type="InterPro" id="IPR030489">
    <property type="entry name" value="TR_Rrf2-type_CS"/>
</dbReference>
<reference evidence="1 2" key="1">
    <citation type="submission" date="2019-02" db="EMBL/GenBank/DDBJ databases">
        <title>Deep-cultivation of Planctomycetes and their phenomic and genomic characterization uncovers novel biology.</title>
        <authorList>
            <person name="Wiegand S."/>
            <person name="Jogler M."/>
            <person name="Boedeker C."/>
            <person name="Pinto D."/>
            <person name="Vollmers J."/>
            <person name="Rivas-Marin E."/>
            <person name="Kohn T."/>
            <person name="Peeters S.H."/>
            <person name="Heuer A."/>
            <person name="Rast P."/>
            <person name="Oberbeckmann S."/>
            <person name="Bunk B."/>
            <person name="Jeske O."/>
            <person name="Meyerdierks A."/>
            <person name="Storesund J.E."/>
            <person name="Kallscheuer N."/>
            <person name="Luecker S."/>
            <person name="Lage O.M."/>
            <person name="Pohl T."/>
            <person name="Merkel B.J."/>
            <person name="Hornburger P."/>
            <person name="Mueller R.-W."/>
            <person name="Bruemmer F."/>
            <person name="Labrenz M."/>
            <person name="Spormann A.M."/>
            <person name="Op den Camp H."/>
            <person name="Overmann J."/>
            <person name="Amann R."/>
            <person name="Jetten M.S.M."/>
            <person name="Mascher T."/>
            <person name="Medema M.H."/>
            <person name="Devos D.P."/>
            <person name="Kaster A.-K."/>
            <person name="Ovreas L."/>
            <person name="Rohde M."/>
            <person name="Galperin M.Y."/>
            <person name="Jogler C."/>
        </authorList>
    </citation>
    <scope>NUCLEOTIDE SEQUENCE [LARGE SCALE GENOMIC DNA]</scope>
    <source>
        <strain evidence="1 2">I41</strain>
    </source>
</reference>
<dbReference type="RefSeq" id="WP_145432976.1">
    <property type="nucleotide sequence ID" value="NZ_CP036339.1"/>
</dbReference>
<dbReference type="EMBL" id="CP036339">
    <property type="protein sequence ID" value="QDT73376.1"/>
    <property type="molecule type" value="Genomic_DNA"/>
</dbReference>
<dbReference type="PROSITE" id="PS01332">
    <property type="entry name" value="HTH_RRF2_1"/>
    <property type="match status" value="1"/>
</dbReference>
<dbReference type="Proteomes" id="UP000317909">
    <property type="component" value="Chromosome"/>
</dbReference>
<dbReference type="InterPro" id="IPR036390">
    <property type="entry name" value="WH_DNA-bd_sf"/>
</dbReference>
<dbReference type="GO" id="GO:0003700">
    <property type="term" value="F:DNA-binding transcription factor activity"/>
    <property type="evidence" value="ECO:0007669"/>
    <property type="project" value="TreeGrafter"/>
</dbReference>
<organism evidence="1 2">
    <name type="scientific">Lacipirellula limnantheis</name>
    <dbReference type="NCBI Taxonomy" id="2528024"/>
    <lineage>
        <taxon>Bacteria</taxon>
        <taxon>Pseudomonadati</taxon>
        <taxon>Planctomycetota</taxon>
        <taxon>Planctomycetia</taxon>
        <taxon>Pirellulales</taxon>
        <taxon>Lacipirellulaceae</taxon>
        <taxon>Lacipirellula</taxon>
    </lineage>
</organism>
<dbReference type="InterPro" id="IPR000944">
    <property type="entry name" value="Tscrpt_reg_Rrf2"/>
</dbReference>
<evidence type="ECO:0000313" key="1">
    <source>
        <dbReference type="EMBL" id="QDT73376.1"/>
    </source>
</evidence>
<evidence type="ECO:0000313" key="2">
    <source>
        <dbReference type="Proteomes" id="UP000317909"/>
    </source>
</evidence>
<protein>
    <submittedName>
        <fullName evidence="1">Iron-responsive transcriptional regulator</fullName>
    </submittedName>
</protein>
<dbReference type="KEGG" id="llh:I41_25650"/>
<dbReference type="GO" id="GO:0005829">
    <property type="term" value="C:cytosol"/>
    <property type="evidence" value="ECO:0007669"/>
    <property type="project" value="TreeGrafter"/>
</dbReference>
<dbReference type="AlphaFoldDB" id="A0A517TYD1"/>
<sequence length="108" mass="11597">MCRRIDVPEKYVMRILTKLARVGVVDSVRGVDGGYRLAKPLHQVSLLAIVEAVDELPMFNVEPLDGLSASGQQMIKAAIAGIGEDVRKRLGALTLDRLKGGKGRSGLA</sequence>
<dbReference type="PANTHER" id="PTHR33221:SF15">
    <property type="entry name" value="HTH-TYPE TRANSCRIPTIONAL REGULATOR YWGB-RELATED"/>
    <property type="match status" value="1"/>
</dbReference>
<gene>
    <name evidence="1" type="ORF">I41_25650</name>
</gene>
<dbReference type="PANTHER" id="PTHR33221">
    <property type="entry name" value="WINGED HELIX-TURN-HELIX TRANSCRIPTIONAL REGULATOR, RRF2 FAMILY"/>
    <property type="match status" value="1"/>
</dbReference>
<dbReference type="OrthoDB" id="270199at2"/>